<comment type="function">
    <text evidence="1 10">Part of cytochrome c oxidase, its function is unknown.</text>
</comment>
<evidence type="ECO:0000256" key="5">
    <source>
        <dbReference type="ARBA" id="ARBA00022692"/>
    </source>
</evidence>
<dbReference type="AlphaFoldDB" id="A0A1B0ZIG8"/>
<keyword evidence="8 10" id="KW-0472">Membrane</keyword>
<evidence type="ECO:0000313" key="12">
    <source>
        <dbReference type="EMBL" id="ANP27779.1"/>
    </source>
</evidence>
<keyword evidence="4 10" id="KW-1003">Cell membrane</keyword>
<proteinExistence type="inferred from homology"/>
<evidence type="ECO:0000256" key="10">
    <source>
        <dbReference type="PIRNR" id="PIRNR017385"/>
    </source>
</evidence>
<gene>
    <name evidence="12" type="ORF">DAD186_12290</name>
</gene>
<dbReference type="InterPro" id="IPR021050">
    <property type="entry name" value="Cyt_c_oxidase_su4_actinobac"/>
</dbReference>
<evidence type="ECO:0000256" key="1">
    <source>
        <dbReference type="ARBA" id="ARBA00002536"/>
    </source>
</evidence>
<feature type="transmembrane region" description="Helical" evidence="11">
    <location>
        <begin position="37"/>
        <end position="58"/>
    </location>
</feature>
<dbReference type="STRING" id="1630135.DAD186_12290"/>
<evidence type="ECO:0000256" key="2">
    <source>
        <dbReference type="ARBA" id="ARBA00004651"/>
    </source>
</evidence>
<evidence type="ECO:0000256" key="8">
    <source>
        <dbReference type="ARBA" id="ARBA00023136"/>
    </source>
</evidence>
<dbReference type="KEGG" id="dva:DAD186_12290"/>
<name>A0A1B0ZIG8_9MICO</name>
<evidence type="ECO:0000256" key="4">
    <source>
        <dbReference type="ARBA" id="ARBA00022475"/>
    </source>
</evidence>
<protein>
    <recommendedName>
        <fullName evidence="10">Cytochrome c oxidase polypeptide 4</fullName>
        <ecNumber evidence="10">7.1.1.9</ecNumber>
    </recommendedName>
    <alternativeName>
        <fullName evidence="10">Cytochrome aa3 subunit 4</fullName>
    </alternativeName>
    <alternativeName>
        <fullName evidence="10">Cytochrome c oxidase polypeptide IV</fullName>
    </alternativeName>
</protein>
<comment type="catalytic activity">
    <reaction evidence="9 10">
        <text>4 Fe(II)-[cytochrome c] + O2 + 8 H(+)(in) = 4 Fe(III)-[cytochrome c] + 2 H2O + 4 H(+)(out)</text>
        <dbReference type="Rhea" id="RHEA:11436"/>
        <dbReference type="Rhea" id="RHEA-COMP:10350"/>
        <dbReference type="Rhea" id="RHEA-COMP:14399"/>
        <dbReference type="ChEBI" id="CHEBI:15377"/>
        <dbReference type="ChEBI" id="CHEBI:15378"/>
        <dbReference type="ChEBI" id="CHEBI:15379"/>
        <dbReference type="ChEBI" id="CHEBI:29033"/>
        <dbReference type="ChEBI" id="CHEBI:29034"/>
        <dbReference type="EC" id="7.1.1.9"/>
    </reaction>
</comment>
<dbReference type="EC" id="7.1.1.9" evidence="10"/>
<evidence type="ECO:0000313" key="13">
    <source>
        <dbReference type="Proteomes" id="UP000092596"/>
    </source>
</evidence>
<keyword evidence="6 10" id="KW-1278">Translocase</keyword>
<dbReference type="GO" id="GO:0022900">
    <property type="term" value="P:electron transport chain"/>
    <property type="evidence" value="ECO:0007669"/>
    <property type="project" value="InterPro"/>
</dbReference>
<comment type="subcellular location">
    <subcellularLocation>
        <location evidence="2">Cell membrane</location>
        <topology evidence="2">Multi-pass membrane protein</topology>
    </subcellularLocation>
</comment>
<evidence type="ECO:0000256" key="3">
    <source>
        <dbReference type="ARBA" id="ARBA00006870"/>
    </source>
</evidence>
<feature type="transmembrane region" description="Helical" evidence="11">
    <location>
        <begin position="5"/>
        <end position="25"/>
    </location>
</feature>
<feature type="transmembrane region" description="Helical" evidence="11">
    <location>
        <begin position="88"/>
        <end position="106"/>
    </location>
</feature>
<dbReference type="GO" id="GO:0005886">
    <property type="term" value="C:plasma membrane"/>
    <property type="evidence" value="ECO:0007669"/>
    <property type="project" value="UniProtKB-SubCell"/>
</dbReference>
<organism evidence="12 13">
    <name type="scientific">Dermabacter vaginalis</name>
    <dbReference type="NCBI Taxonomy" id="1630135"/>
    <lineage>
        <taxon>Bacteria</taxon>
        <taxon>Bacillati</taxon>
        <taxon>Actinomycetota</taxon>
        <taxon>Actinomycetes</taxon>
        <taxon>Micrococcales</taxon>
        <taxon>Dermabacteraceae</taxon>
        <taxon>Dermabacter</taxon>
    </lineage>
</organism>
<comment type="subunit">
    <text evidence="10">Associates with subunits I, II and III to form cytochrome c oxidase.</text>
</comment>
<dbReference type="PIRSF" id="PIRSF017385">
    <property type="entry name" value="CtaF"/>
    <property type="match status" value="1"/>
</dbReference>
<dbReference type="EMBL" id="CP012117">
    <property type="protein sequence ID" value="ANP27779.1"/>
    <property type="molecule type" value="Genomic_DNA"/>
</dbReference>
<accession>A0A1B0ZIG8</accession>
<evidence type="ECO:0000256" key="6">
    <source>
        <dbReference type="ARBA" id="ARBA00022967"/>
    </source>
</evidence>
<dbReference type="GO" id="GO:0004129">
    <property type="term" value="F:cytochrome-c oxidase activity"/>
    <property type="evidence" value="ECO:0007669"/>
    <property type="project" value="UniProtKB-EC"/>
</dbReference>
<keyword evidence="7 11" id="KW-1133">Transmembrane helix</keyword>
<reference evidence="12 13" key="1">
    <citation type="submission" date="2015-06" db="EMBL/GenBank/DDBJ databases">
        <title>Investigation of pathophysiology for high-risk pregnancy and development of treatment modality based on it.</title>
        <authorList>
            <person name="Kim B.-C."/>
            <person name="Lim S."/>
        </authorList>
    </citation>
    <scope>NUCLEOTIDE SEQUENCE [LARGE SCALE GENOMIC DNA]</scope>
    <source>
        <strain evidence="12 13">AD1-86</strain>
    </source>
</reference>
<dbReference type="Pfam" id="PF12270">
    <property type="entry name" value="Cyt_c_ox_IV"/>
    <property type="match status" value="1"/>
</dbReference>
<sequence length="138" mass="14839">MRTNVIIFALIGCFVTVVGVVYTLLTLNVDPGGIEWVGVPALFALAAMCWMIAIYVWMNERRFGGGAQDDDDAEVHEEAGHKGIFAPYSWAPLVCAVGASLAFGGFPIAHWITALGIVIGMIGVVMWVMAYSVGHNNH</sequence>
<dbReference type="RefSeq" id="WP_065247918.1">
    <property type="nucleotide sequence ID" value="NZ_CP012117.1"/>
</dbReference>
<evidence type="ECO:0000256" key="7">
    <source>
        <dbReference type="ARBA" id="ARBA00022989"/>
    </source>
</evidence>
<feature type="transmembrane region" description="Helical" evidence="11">
    <location>
        <begin position="112"/>
        <end position="133"/>
    </location>
</feature>
<comment type="similarity">
    <text evidence="3 10">Belongs to the cytochrome c oxidase bacterial subunit CtaF family.</text>
</comment>
<dbReference type="Proteomes" id="UP000092596">
    <property type="component" value="Chromosome"/>
</dbReference>
<evidence type="ECO:0000256" key="9">
    <source>
        <dbReference type="ARBA" id="ARBA00047816"/>
    </source>
</evidence>
<dbReference type="GO" id="GO:0016491">
    <property type="term" value="F:oxidoreductase activity"/>
    <property type="evidence" value="ECO:0007669"/>
    <property type="project" value="UniProtKB-KW"/>
</dbReference>
<evidence type="ECO:0000256" key="11">
    <source>
        <dbReference type="SAM" id="Phobius"/>
    </source>
</evidence>
<keyword evidence="5 11" id="KW-0812">Transmembrane</keyword>
<keyword evidence="12" id="KW-0560">Oxidoreductase</keyword>